<evidence type="ECO:0000256" key="3">
    <source>
        <dbReference type="ARBA" id="ARBA00018323"/>
    </source>
</evidence>
<dbReference type="PROSITE" id="PS00840">
    <property type="entry name" value="SUMT_2"/>
    <property type="match status" value="1"/>
</dbReference>
<dbReference type="FunFam" id="3.40.1010.10:FF:000001">
    <property type="entry name" value="Siroheme synthase"/>
    <property type="match status" value="1"/>
</dbReference>
<dbReference type="GO" id="GO:0019354">
    <property type="term" value="P:siroheme biosynthetic process"/>
    <property type="evidence" value="ECO:0007669"/>
    <property type="project" value="InterPro"/>
</dbReference>
<dbReference type="PROSITE" id="PS00839">
    <property type="entry name" value="SUMT_1"/>
    <property type="match status" value="1"/>
</dbReference>
<evidence type="ECO:0000313" key="12">
    <source>
        <dbReference type="Proteomes" id="UP000285120"/>
    </source>
</evidence>
<evidence type="ECO:0000256" key="6">
    <source>
        <dbReference type="ARBA" id="ARBA00022691"/>
    </source>
</evidence>
<name>A0A419V4B1_9BACL</name>
<dbReference type="InterPro" id="IPR035996">
    <property type="entry name" value="4pyrrol_Methylase_sf"/>
</dbReference>
<dbReference type="Proteomes" id="UP000285120">
    <property type="component" value="Unassembled WGS sequence"/>
</dbReference>
<keyword evidence="12" id="KW-1185">Reference proteome</keyword>
<evidence type="ECO:0000256" key="1">
    <source>
        <dbReference type="ARBA" id="ARBA00005879"/>
    </source>
</evidence>
<dbReference type="InterPro" id="IPR000878">
    <property type="entry name" value="4pyrrol_Mease"/>
</dbReference>
<dbReference type="Gene3D" id="3.40.1010.10">
    <property type="entry name" value="Cobalt-precorrin-4 Transmethylase, Domain 1"/>
    <property type="match status" value="1"/>
</dbReference>
<dbReference type="InterPro" id="IPR014777">
    <property type="entry name" value="4pyrrole_Mease_sub1"/>
</dbReference>
<sequence>MKPGVVCFVGAGPGDPELLTIKGLKALQRADVVVFDRLVHPALLLEADPEAKFIYCGKKPCEHTLRQQDIQTELLIQAKKGKRVVRLKGGDPGIFGRVGEEAEMLRSHKVAYEMIPGVTAASAASLYAGVPLTHRDHARSLAIVTGHSKEKSGKPEADWAGLAKGMETIVFYMGMKNLPFIASELISHGKNEGTPVLVVEWGTCGRQREIIGTLADIERKAADQKMANPSIIIVGEVAVLHHKLQWIEKGPLTGEGCIIHHATPETEKFQKEWESLGAEVYTGSRKWGNREKTAFSHLTMVGHASHIIVPDLASAADCLESLPGDLIEDKLTFYCCSRSAADSLKQAGAQYVTCLPEAGSFEKWISLSADKPALAEII</sequence>
<keyword evidence="4 9" id="KW-0489">Methyltransferase</keyword>
<organism evidence="11 12">
    <name type="scientific">Sinobaca qinghaiensis</name>
    <dbReference type="NCBI Taxonomy" id="342944"/>
    <lineage>
        <taxon>Bacteria</taxon>
        <taxon>Bacillati</taxon>
        <taxon>Bacillota</taxon>
        <taxon>Bacilli</taxon>
        <taxon>Bacillales</taxon>
        <taxon>Sporolactobacillaceae</taxon>
        <taxon>Sinobaca</taxon>
    </lineage>
</organism>
<dbReference type="OrthoDB" id="9815856at2"/>
<dbReference type="PANTHER" id="PTHR45790:SF3">
    <property type="entry name" value="S-ADENOSYL-L-METHIONINE-DEPENDENT UROPORPHYRINOGEN III METHYLTRANSFERASE, CHLOROPLASTIC"/>
    <property type="match status" value="1"/>
</dbReference>
<dbReference type="RefSeq" id="WP_120192749.1">
    <property type="nucleotide sequence ID" value="NZ_RAPK01000008.1"/>
</dbReference>
<keyword evidence="7" id="KW-0627">Porphyrin biosynthesis</keyword>
<dbReference type="GO" id="GO:0004851">
    <property type="term" value="F:uroporphyrin-III C-methyltransferase activity"/>
    <property type="evidence" value="ECO:0007669"/>
    <property type="project" value="UniProtKB-EC"/>
</dbReference>
<dbReference type="SUPFAM" id="SSF53790">
    <property type="entry name" value="Tetrapyrrole methylase"/>
    <property type="match status" value="1"/>
</dbReference>
<dbReference type="GO" id="GO:0032259">
    <property type="term" value="P:methylation"/>
    <property type="evidence" value="ECO:0007669"/>
    <property type="project" value="UniProtKB-KW"/>
</dbReference>
<evidence type="ECO:0000256" key="8">
    <source>
        <dbReference type="ARBA" id="ARBA00079776"/>
    </source>
</evidence>
<protein>
    <recommendedName>
        <fullName evidence="3">Uroporphyrinogen-III C-methyltransferase</fullName>
        <ecNumber evidence="2">2.1.1.107</ecNumber>
    </recommendedName>
    <alternativeName>
        <fullName evidence="8">Uroporphyrinogen III methylase</fullName>
    </alternativeName>
</protein>
<feature type="domain" description="Tetrapyrrole methylase" evidence="10">
    <location>
        <begin position="6"/>
        <end position="217"/>
    </location>
</feature>
<dbReference type="AlphaFoldDB" id="A0A419V4B1"/>
<comment type="caution">
    <text evidence="11">The sequence shown here is derived from an EMBL/GenBank/DDBJ whole genome shotgun (WGS) entry which is preliminary data.</text>
</comment>
<comment type="similarity">
    <text evidence="1 9">Belongs to the precorrin methyltransferase family.</text>
</comment>
<dbReference type="NCBIfam" id="NF004790">
    <property type="entry name" value="PRK06136.1"/>
    <property type="match status" value="1"/>
</dbReference>
<dbReference type="EMBL" id="RAPK01000008">
    <property type="protein sequence ID" value="RKD73271.1"/>
    <property type="molecule type" value="Genomic_DNA"/>
</dbReference>
<dbReference type="InterPro" id="IPR006366">
    <property type="entry name" value="CobA/CysG_C"/>
</dbReference>
<keyword evidence="6" id="KW-0949">S-adenosyl-L-methionine</keyword>
<dbReference type="InterPro" id="IPR014776">
    <property type="entry name" value="4pyrrole_Mease_sub2"/>
</dbReference>
<dbReference type="Pfam" id="PF00590">
    <property type="entry name" value="TP_methylase"/>
    <property type="match status" value="1"/>
</dbReference>
<evidence type="ECO:0000256" key="7">
    <source>
        <dbReference type="ARBA" id="ARBA00023244"/>
    </source>
</evidence>
<evidence type="ECO:0000256" key="5">
    <source>
        <dbReference type="ARBA" id="ARBA00022679"/>
    </source>
</evidence>
<proteinExistence type="inferred from homology"/>
<dbReference type="FunFam" id="3.30.950.10:FF:000001">
    <property type="entry name" value="Siroheme synthase"/>
    <property type="match status" value="1"/>
</dbReference>
<keyword evidence="5 9" id="KW-0808">Transferase</keyword>
<dbReference type="EC" id="2.1.1.107" evidence="2"/>
<evidence type="ECO:0000259" key="10">
    <source>
        <dbReference type="Pfam" id="PF00590"/>
    </source>
</evidence>
<dbReference type="Gene3D" id="3.30.950.10">
    <property type="entry name" value="Methyltransferase, Cobalt-precorrin-4 Transmethylase, Domain 2"/>
    <property type="match status" value="1"/>
</dbReference>
<gene>
    <name evidence="11" type="ORF">ATL39_1562</name>
</gene>
<dbReference type="PANTHER" id="PTHR45790">
    <property type="entry name" value="SIROHEME SYNTHASE-RELATED"/>
    <property type="match status" value="1"/>
</dbReference>
<accession>A0A419V4B1</accession>
<dbReference type="InterPro" id="IPR050161">
    <property type="entry name" value="Siro_Cobalamin_biosynth"/>
</dbReference>
<evidence type="ECO:0000256" key="9">
    <source>
        <dbReference type="RuleBase" id="RU003960"/>
    </source>
</evidence>
<dbReference type="NCBIfam" id="TIGR01469">
    <property type="entry name" value="cobA_cysG_Cterm"/>
    <property type="match status" value="1"/>
</dbReference>
<evidence type="ECO:0000256" key="2">
    <source>
        <dbReference type="ARBA" id="ARBA00012162"/>
    </source>
</evidence>
<reference evidence="11 12" key="1">
    <citation type="submission" date="2018-09" db="EMBL/GenBank/DDBJ databases">
        <title>Genomic Encyclopedia of Archaeal and Bacterial Type Strains, Phase II (KMG-II): from individual species to whole genera.</title>
        <authorList>
            <person name="Goeker M."/>
        </authorList>
    </citation>
    <scope>NUCLEOTIDE SEQUENCE [LARGE SCALE GENOMIC DNA]</scope>
    <source>
        <strain evidence="11 12">DSM 17008</strain>
    </source>
</reference>
<dbReference type="InterPro" id="IPR003043">
    <property type="entry name" value="Uropor_MeTrfase_CS"/>
</dbReference>
<evidence type="ECO:0000313" key="11">
    <source>
        <dbReference type="EMBL" id="RKD73271.1"/>
    </source>
</evidence>
<evidence type="ECO:0000256" key="4">
    <source>
        <dbReference type="ARBA" id="ARBA00022603"/>
    </source>
</evidence>
<dbReference type="CDD" id="cd11642">
    <property type="entry name" value="SUMT"/>
    <property type="match status" value="1"/>
</dbReference>